<feature type="region of interest" description="Disordered" evidence="1">
    <location>
        <begin position="222"/>
        <end position="241"/>
    </location>
</feature>
<reference evidence="3 5" key="2">
    <citation type="submission" date="2017-01" db="EMBL/GenBank/DDBJ databases">
        <authorList>
            <person name="Mah S.A."/>
            <person name="Swanson W.J."/>
            <person name="Moy G.W."/>
            <person name="Vacquier V.D."/>
        </authorList>
    </citation>
    <scope>NUCLEOTIDE SEQUENCE [LARGE SCALE GENOMIC DNA]</scope>
    <source>
        <strain evidence="3 5">ATCC 29606</strain>
    </source>
</reference>
<dbReference type="RefSeq" id="WP_027591785.1">
    <property type="nucleotide sequence ID" value="NZ_FMUP01000001.1"/>
</dbReference>
<dbReference type="OrthoDB" id="6199153at2"/>
<accession>A0A0B3BN77</accession>
<evidence type="ECO:0000313" key="3">
    <source>
        <dbReference type="EMBL" id="SIQ19447.1"/>
    </source>
</evidence>
<dbReference type="Proteomes" id="UP000186079">
    <property type="component" value="Unassembled WGS sequence"/>
</dbReference>
<reference evidence="2 4" key="1">
    <citation type="submission" date="2014-11" db="EMBL/GenBank/DDBJ databases">
        <title>Genome sequence of Pseudomonas tuomuerensis JCM 14085.</title>
        <authorList>
            <person name="Shin S.-K."/>
            <person name="Yi H."/>
        </authorList>
    </citation>
    <scope>NUCLEOTIDE SEQUENCE [LARGE SCALE GENOMIC DNA]</scope>
    <source>
        <strain evidence="2 4">JCM 14085</strain>
    </source>
</reference>
<dbReference type="AlphaFoldDB" id="A0A0B3BN77"/>
<dbReference type="EMBL" id="FTMC01000004">
    <property type="protein sequence ID" value="SIQ19447.1"/>
    <property type="molecule type" value="Genomic_DNA"/>
</dbReference>
<organism evidence="2 4">
    <name type="scientific">Pseudomonas flexibilis</name>
    <dbReference type="NCBI Taxonomy" id="706570"/>
    <lineage>
        <taxon>Bacteria</taxon>
        <taxon>Pseudomonadati</taxon>
        <taxon>Pseudomonadota</taxon>
        <taxon>Gammaproteobacteria</taxon>
        <taxon>Pseudomonadales</taxon>
        <taxon>Pseudomonadaceae</taxon>
        <taxon>Pseudomonas</taxon>
    </lineage>
</organism>
<dbReference type="EMBL" id="JTAK01000002">
    <property type="protein sequence ID" value="KHO65948.1"/>
    <property type="molecule type" value="Genomic_DNA"/>
</dbReference>
<evidence type="ECO:0000313" key="5">
    <source>
        <dbReference type="Proteomes" id="UP000186079"/>
    </source>
</evidence>
<evidence type="ECO:0000313" key="4">
    <source>
        <dbReference type="Proteomes" id="UP000030980"/>
    </source>
</evidence>
<keyword evidence="4" id="KW-1185">Reference proteome</keyword>
<sequence length="255" mass="29635">MSPALITALVFAALFVAIILVYASQQIERRKLERQRQKAELTERVRRCADLSEILPGQMMTPALKLLMCKLELKLSERLRPMAPENTELVTRIDELVVLLGKGENLPVKNLPQAINTENKAKEVRFLLEGLHGVITRAARENLITTAEARHWVDEIRHMMVQLHIDFFTSVGVQLLQQDKPRQARLAFERAVQFLRRQADQDRYRIELRELAKHLERANDLALDREPTEEEEDELTVGLTQEEIDDPWRKKQVYD</sequence>
<gene>
    <name evidence="2" type="ORF">PT85_07940</name>
    <name evidence="3" type="ORF">SAMN05421672_1048</name>
</gene>
<accession>A0A0B2D877</accession>
<dbReference type="Proteomes" id="UP000030980">
    <property type="component" value="Unassembled WGS sequence"/>
</dbReference>
<evidence type="ECO:0000256" key="1">
    <source>
        <dbReference type="SAM" id="MobiDB-lite"/>
    </source>
</evidence>
<protein>
    <recommendedName>
        <fullName evidence="6">DNA repair protein</fullName>
    </recommendedName>
</protein>
<proteinExistence type="predicted"/>
<name>A0A0B3BN77_9PSED</name>
<dbReference type="PATRIC" id="fig|706570.3.peg.2597"/>
<evidence type="ECO:0008006" key="6">
    <source>
        <dbReference type="Google" id="ProtNLM"/>
    </source>
</evidence>
<evidence type="ECO:0000313" key="2">
    <source>
        <dbReference type="EMBL" id="KHO65948.1"/>
    </source>
</evidence>